<dbReference type="PANTHER" id="PTHR33164">
    <property type="entry name" value="TRANSCRIPTIONAL REGULATOR, MARR FAMILY"/>
    <property type="match status" value="1"/>
</dbReference>
<accession>A0ABU5CNG6</accession>
<dbReference type="PRINTS" id="PR00598">
    <property type="entry name" value="HTHMARR"/>
</dbReference>
<protein>
    <submittedName>
        <fullName evidence="5">MarR family transcriptional regulator</fullName>
    </submittedName>
</protein>
<proteinExistence type="predicted"/>
<keyword evidence="6" id="KW-1185">Reference proteome</keyword>
<feature type="domain" description="HTH marR-type" evidence="4">
    <location>
        <begin position="1"/>
        <end position="138"/>
    </location>
</feature>
<dbReference type="PROSITE" id="PS50995">
    <property type="entry name" value="HTH_MARR_2"/>
    <property type="match status" value="1"/>
</dbReference>
<evidence type="ECO:0000256" key="2">
    <source>
        <dbReference type="ARBA" id="ARBA00023125"/>
    </source>
</evidence>
<dbReference type="SUPFAM" id="SSF46785">
    <property type="entry name" value="Winged helix' DNA-binding domain"/>
    <property type="match status" value="1"/>
</dbReference>
<name>A0ABU5CNG6_9BACI</name>
<evidence type="ECO:0000313" key="6">
    <source>
        <dbReference type="Proteomes" id="UP001275315"/>
    </source>
</evidence>
<comment type="caution">
    <text evidence="5">The sequence shown here is derived from an EMBL/GenBank/DDBJ whole genome shotgun (WGS) entry which is preliminary data.</text>
</comment>
<keyword evidence="1" id="KW-0805">Transcription regulation</keyword>
<dbReference type="SMART" id="SM00347">
    <property type="entry name" value="HTH_MARR"/>
    <property type="match status" value="1"/>
</dbReference>
<dbReference type="CDD" id="cd00090">
    <property type="entry name" value="HTH_ARSR"/>
    <property type="match status" value="1"/>
</dbReference>
<dbReference type="RefSeq" id="WP_320378563.1">
    <property type="nucleotide sequence ID" value="NZ_JAWDIQ010000001.1"/>
</dbReference>
<dbReference type="InterPro" id="IPR011991">
    <property type="entry name" value="ArsR-like_HTH"/>
</dbReference>
<dbReference type="InterPro" id="IPR023187">
    <property type="entry name" value="Tscrpt_reg_MarR-type_CS"/>
</dbReference>
<reference evidence="5 6" key="1">
    <citation type="submission" date="2023-10" db="EMBL/GenBank/DDBJ databases">
        <title>Virgibacillus soli CC-YMP-6 genome.</title>
        <authorList>
            <person name="Miliotis G."/>
            <person name="Sengupta P."/>
            <person name="Hameed A."/>
            <person name="Chuvochina M."/>
            <person name="Mcdonagh F."/>
            <person name="Simpson A.C."/>
            <person name="Singh N.K."/>
            <person name="Rekha P.D."/>
            <person name="Raman K."/>
            <person name="Hugenholtz P."/>
            <person name="Venkateswaran K."/>
        </authorList>
    </citation>
    <scope>NUCLEOTIDE SEQUENCE [LARGE SCALE GENOMIC DNA]</scope>
    <source>
        <strain evidence="5 6">CC-YMP-6</strain>
    </source>
</reference>
<dbReference type="Proteomes" id="UP001275315">
    <property type="component" value="Unassembled WGS sequence"/>
</dbReference>
<dbReference type="EMBL" id="JAWDIQ010000001">
    <property type="protein sequence ID" value="MDY0407780.1"/>
    <property type="molecule type" value="Genomic_DNA"/>
</dbReference>
<dbReference type="InterPro" id="IPR000835">
    <property type="entry name" value="HTH_MarR-typ"/>
</dbReference>
<dbReference type="PROSITE" id="PS01117">
    <property type="entry name" value="HTH_MARR_1"/>
    <property type="match status" value="1"/>
</dbReference>
<evidence type="ECO:0000256" key="1">
    <source>
        <dbReference type="ARBA" id="ARBA00023015"/>
    </source>
</evidence>
<organism evidence="5 6">
    <name type="scientific">Paracerasibacillus soli</name>
    <dbReference type="NCBI Taxonomy" id="480284"/>
    <lineage>
        <taxon>Bacteria</taxon>
        <taxon>Bacillati</taxon>
        <taxon>Bacillota</taxon>
        <taxon>Bacilli</taxon>
        <taxon>Bacillales</taxon>
        <taxon>Bacillaceae</taxon>
        <taxon>Paracerasibacillus</taxon>
    </lineage>
</organism>
<dbReference type="InterPro" id="IPR036388">
    <property type="entry name" value="WH-like_DNA-bd_sf"/>
</dbReference>
<dbReference type="Gene3D" id="1.10.10.10">
    <property type="entry name" value="Winged helix-like DNA-binding domain superfamily/Winged helix DNA-binding domain"/>
    <property type="match status" value="1"/>
</dbReference>
<gene>
    <name evidence="5" type="ORF">RWD45_03100</name>
</gene>
<dbReference type="Pfam" id="PF01047">
    <property type="entry name" value="MarR"/>
    <property type="match status" value="1"/>
</dbReference>
<dbReference type="PANTHER" id="PTHR33164:SF43">
    <property type="entry name" value="HTH-TYPE TRANSCRIPTIONAL REPRESSOR YETL"/>
    <property type="match status" value="1"/>
</dbReference>
<dbReference type="InterPro" id="IPR039422">
    <property type="entry name" value="MarR/SlyA-like"/>
</dbReference>
<evidence type="ECO:0000259" key="4">
    <source>
        <dbReference type="PROSITE" id="PS50995"/>
    </source>
</evidence>
<keyword evidence="2" id="KW-0238">DNA-binding</keyword>
<evidence type="ECO:0000256" key="3">
    <source>
        <dbReference type="ARBA" id="ARBA00023163"/>
    </source>
</evidence>
<keyword evidence="3" id="KW-0804">Transcription</keyword>
<sequence length="147" mass="17095">MELKVLADRYQVAMNTVFRGVNHIMKEKVHSDITTDQFATLQYIQQHDQCTSTEISHAFGVGKSAVTNQVNRLVNKGLVYRTRDESDRRNVYLHITEKGSELVQYTEKELYTVLEPLLGHFSNEEILTFIEALERLALLMEDYDKRN</sequence>
<dbReference type="InterPro" id="IPR036390">
    <property type="entry name" value="WH_DNA-bd_sf"/>
</dbReference>
<evidence type="ECO:0000313" key="5">
    <source>
        <dbReference type="EMBL" id="MDY0407780.1"/>
    </source>
</evidence>